<reference evidence="2 3" key="1">
    <citation type="submission" date="2021-12" db="EMBL/GenBank/DDBJ databases">
        <title>Genome sequencing of bacteria with rrn-lacking chromosome and rrn-plasmid.</title>
        <authorList>
            <person name="Anda M."/>
            <person name="Iwasaki W."/>
        </authorList>
    </citation>
    <scope>NUCLEOTIDE SEQUENCE [LARGE SCALE GENOMIC DNA]</scope>
    <source>
        <strain evidence="2 3">NBRC 101262</strain>
        <plasmid evidence="2 3">pPP1</plasmid>
    </source>
</reference>
<keyword evidence="2" id="KW-0614">Plasmid</keyword>
<evidence type="ECO:0000256" key="1">
    <source>
        <dbReference type="SAM" id="SignalP"/>
    </source>
</evidence>
<evidence type="ECO:0000313" key="2">
    <source>
        <dbReference type="EMBL" id="BDD01112.1"/>
    </source>
</evidence>
<evidence type="ECO:0008006" key="4">
    <source>
        <dbReference type="Google" id="ProtNLM"/>
    </source>
</evidence>
<dbReference type="EMBL" id="AP025293">
    <property type="protein sequence ID" value="BDD01112.1"/>
    <property type="molecule type" value="Genomic_DNA"/>
</dbReference>
<keyword evidence="1" id="KW-0732">Signal</keyword>
<accession>A0ABM7VJH1</accession>
<feature type="signal peptide" evidence="1">
    <location>
        <begin position="1"/>
        <end position="20"/>
    </location>
</feature>
<gene>
    <name evidence="2" type="ORF">PEPS_33920</name>
</gene>
<geneLocation type="plasmid" evidence="2 3">
    <name>pPP1</name>
</geneLocation>
<sequence>MKRNFTLVIFMLLAVGAVRAQDFSGQETGSETLKTYPVQFTLVTPLSTDQIINLDPEQTIHQFSINLLLGKNGGLSGASFSGIGSYLYNDMRGLQMSGLGSITQGAAEGVQMAGIANLGQSLRGLQMAGVANIVEENVLGAQFAGVSNIADSVRGGQFSGVFNLANGLQGGQFAGAVNLSLQQVRGAQFAGAVNISLDTLAGLQVAPINISQRGLKGHQVGVINIATNDVQGVQLGVINSARHVKGSMIGVINVAESIDGFNIGVLTAVRHGYRAVALEANEVFDAMVTYRMGSANFYNIYGISYRNYNDFNNYYRYGLTFGWGTQFHVSPKNHFFFELTATQVNENEAWTNSLNLISKFHMGMEVRLFRWAALSMGPSFNVLTSNVKYEDGLKLPSISRTNILNSQTHGDTNIQMWVGFQLGLRFGRFHILDRDRN</sequence>
<dbReference type="InterPro" id="IPR058093">
    <property type="entry name" value="LA_2272-like"/>
</dbReference>
<organism evidence="2 3">
    <name type="scientific">Persicobacter psychrovividus</name>
    <dbReference type="NCBI Taxonomy" id="387638"/>
    <lineage>
        <taxon>Bacteria</taxon>
        <taxon>Pseudomonadati</taxon>
        <taxon>Bacteroidota</taxon>
        <taxon>Cytophagia</taxon>
        <taxon>Cytophagales</taxon>
        <taxon>Persicobacteraceae</taxon>
        <taxon>Persicobacter</taxon>
    </lineage>
</organism>
<feature type="chain" id="PRO_5047361639" description="DUF5723 domain-containing protein" evidence="1">
    <location>
        <begin position="21"/>
        <end position="437"/>
    </location>
</feature>
<evidence type="ECO:0000313" key="3">
    <source>
        <dbReference type="Proteomes" id="UP001354989"/>
    </source>
</evidence>
<dbReference type="RefSeq" id="WP_338398284.1">
    <property type="nucleotide sequence ID" value="NZ_AP025293.1"/>
</dbReference>
<name>A0ABM7VJH1_9BACT</name>
<keyword evidence="3" id="KW-1185">Reference proteome</keyword>
<protein>
    <recommendedName>
        <fullName evidence="4">DUF5723 domain-containing protein</fullName>
    </recommendedName>
</protein>
<dbReference type="Proteomes" id="UP001354989">
    <property type="component" value="Plasmid pPP1"/>
</dbReference>
<proteinExistence type="predicted"/>
<dbReference type="NCBIfam" id="NF047436">
    <property type="entry name" value="LA_2272_repeat"/>
    <property type="match status" value="1"/>
</dbReference>